<protein>
    <submittedName>
        <fullName evidence="5 6">4'-phosphopantetheinyl transferase</fullName>
    </submittedName>
</protein>
<proteinExistence type="inferred from homology"/>
<dbReference type="InterPro" id="IPR037143">
    <property type="entry name" value="4-PPantetheinyl_Trfase_dom_sf"/>
</dbReference>
<evidence type="ECO:0000256" key="2">
    <source>
        <dbReference type="ARBA" id="ARBA00022679"/>
    </source>
</evidence>
<feature type="domain" description="4'-phosphopantetheinyl transferase" evidence="3">
    <location>
        <begin position="104"/>
        <end position="203"/>
    </location>
</feature>
<dbReference type="Gene3D" id="3.90.470.20">
    <property type="entry name" value="4'-phosphopantetheinyl transferase domain"/>
    <property type="match status" value="2"/>
</dbReference>
<name>A0A1G8FG03_ANETH</name>
<dbReference type="Pfam" id="PF22624">
    <property type="entry name" value="AASDHPPT_N"/>
    <property type="match status" value="1"/>
</dbReference>
<evidence type="ECO:0000259" key="3">
    <source>
        <dbReference type="Pfam" id="PF01648"/>
    </source>
</evidence>
<dbReference type="Proteomes" id="UP000198956">
    <property type="component" value="Unassembled WGS sequence"/>
</dbReference>
<evidence type="ECO:0000259" key="4">
    <source>
        <dbReference type="Pfam" id="PF22624"/>
    </source>
</evidence>
<keyword evidence="2 6" id="KW-0808">Transferase</keyword>
<dbReference type="InterPro" id="IPR008278">
    <property type="entry name" value="4-PPantetheinyl_Trfase_dom"/>
</dbReference>
<dbReference type="GO" id="GO:0000287">
    <property type="term" value="F:magnesium ion binding"/>
    <property type="evidence" value="ECO:0007669"/>
    <property type="project" value="InterPro"/>
</dbReference>
<sequence>MQVHLIRIDGSRNLNDYQSLYPLLNRETKKKISRFLNESDKIRSLLSHLFLKYLISRELSRDLTDIELAYEKYGKPYLLSSKGLSFNISHSGEFIAIAISNENVGIDIQEYIDLDYEELAMRFFTKQEYNYISSASNVKENFFRIWTLKESYLKARGSGLHSPLNSFYFSFKNNKIHLYHEGNNTMFYFHSEIIHDNYHMSICSTKEIGDFEFHEYNQVELDTLLLGGN</sequence>
<keyword evidence="8" id="KW-1185">Reference proteome</keyword>
<dbReference type="Proteomes" id="UP000826616">
    <property type="component" value="Chromosome"/>
</dbReference>
<organism evidence="6 7">
    <name type="scientific">Aneurinibacillus thermoaerophilus</name>
    <dbReference type="NCBI Taxonomy" id="143495"/>
    <lineage>
        <taxon>Bacteria</taxon>
        <taxon>Bacillati</taxon>
        <taxon>Bacillota</taxon>
        <taxon>Bacilli</taxon>
        <taxon>Bacillales</taxon>
        <taxon>Paenibacillaceae</taxon>
        <taxon>Aneurinibacillus group</taxon>
        <taxon>Aneurinibacillus</taxon>
    </lineage>
</organism>
<dbReference type="OrthoDB" id="9808281at2"/>
<accession>A0A1G8FG03</accession>
<dbReference type="InterPro" id="IPR050559">
    <property type="entry name" value="P-Pant_transferase_sf"/>
</dbReference>
<reference evidence="6 7" key="1">
    <citation type="submission" date="2016-10" db="EMBL/GenBank/DDBJ databases">
        <authorList>
            <person name="de Groot N.N."/>
        </authorList>
    </citation>
    <scope>NUCLEOTIDE SEQUENCE [LARGE SCALE GENOMIC DNA]</scope>
    <source>
        <strain evidence="6 7">L 420-91</strain>
    </source>
</reference>
<dbReference type="PANTHER" id="PTHR12215:SF10">
    <property type="entry name" value="L-AMINOADIPATE-SEMIALDEHYDE DEHYDROGENASE-PHOSPHOPANTETHEINYL TRANSFERASE"/>
    <property type="match status" value="1"/>
</dbReference>
<dbReference type="EMBL" id="CP080764">
    <property type="protein sequence ID" value="QYY44024.1"/>
    <property type="molecule type" value="Genomic_DNA"/>
</dbReference>
<dbReference type="EMBL" id="FNDE01000065">
    <property type="protein sequence ID" value="SDH80939.1"/>
    <property type="molecule type" value="Genomic_DNA"/>
</dbReference>
<dbReference type="GO" id="GO:0019878">
    <property type="term" value="P:lysine biosynthetic process via aminoadipic acid"/>
    <property type="evidence" value="ECO:0007669"/>
    <property type="project" value="TreeGrafter"/>
</dbReference>
<dbReference type="RefSeq" id="WP_057899139.1">
    <property type="nucleotide sequence ID" value="NZ_CP080764.1"/>
</dbReference>
<dbReference type="GeneID" id="97141218"/>
<evidence type="ECO:0000256" key="1">
    <source>
        <dbReference type="ARBA" id="ARBA00010990"/>
    </source>
</evidence>
<evidence type="ECO:0000313" key="8">
    <source>
        <dbReference type="Proteomes" id="UP000826616"/>
    </source>
</evidence>
<dbReference type="Pfam" id="PF01648">
    <property type="entry name" value="ACPS"/>
    <property type="match status" value="1"/>
</dbReference>
<dbReference type="GO" id="GO:0008897">
    <property type="term" value="F:holo-[acyl-carrier-protein] synthase activity"/>
    <property type="evidence" value="ECO:0007669"/>
    <property type="project" value="InterPro"/>
</dbReference>
<reference evidence="5 8" key="2">
    <citation type="submission" date="2021-08" db="EMBL/GenBank/DDBJ databases">
        <title>Complete genome sequence of the strain Aneurinibacillus thermoaerophilus CCM 8960.</title>
        <authorList>
            <person name="Musilova J."/>
            <person name="Kourilova X."/>
            <person name="Pernicova I."/>
            <person name="Bezdicek M."/>
            <person name="Lengerova M."/>
            <person name="Obruca S."/>
            <person name="Sedlar K."/>
        </authorList>
    </citation>
    <scope>NUCLEOTIDE SEQUENCE [LARGE SCALE GENOMIC DNA]</scope>
    <source>
        <strain evidence="5 8">CCM 8960</strain>
    </source>
</reference>
<evidence type="ECO:0000313" key="7">
    <source>
        <dbReference type="Proteomes" id="UP000198956"/>
    </source>
</evidence>
<evidence type="ECO:0000313" key="6">
    <source>
        <dbReference type="EMBL" id="SDH80939.1"/>
    </source>
</evidence>
<dbReference type="InterPro" id="IPR055066">
    <property type="entry name" value="AASDHPPT_N"/>
</dbReference>
<evidence type="ECO:0000313" key="5">
    <source>
        <dbReference type="EMBL" id="QYY44024.1"/>
    </source>
</evidence>
<dbReference type="GO" id="GO:0005829">
    <property type="term" value="C:cytosol"/>
    <property type="evidence" value="ECO:0007669"/>
    <property type="project" value="TreeGrafter"/>
</dbReference>
<dbReference type="SUPFAM" id="SSF56214">
    <property type="entry name" value="4'-phosphopantetheinyl transferase"/>
    <property type="match status" value="2"/>
</dbReference>
<dbReference type="PANTHER" id="PTHR12215">
    <property type="entry name" value="PHOSPHOPANTETHEINE TRANSFERASE"/>
    <property type="match status" value="1"/>
</dbReference>
<dbReference type="AlphaFoldDB" id="A0A1G8FG03"/>
<comment type="similarity">
    <text evidence="1">Belongs to the P-Pant transferase superfamily. Gsp/Sfp/HetI/AcpT family.</text>
</comment>
<feature type="domain" description="4'-phosphopantetheinyl transferase N-terminal" evidence="4">
    <location>
        <begin position="16"/>
        <end position="99"/>
    </location>
</feature>
<gene>
    <name evidence="5" type="ORF">K3F53_07535</name>
    <name evidence="6" type="ORF">SAMN04489735_10655</name>
</gene>